<dbReference type="PIRSF" id="PIRSF005813">
    <property type="entry name" value="MSH2"/>
    <property type="match status" value="1"/>
</dbReference>
<dbReference type="Pfam" id="PF05188">
    <property type="entry name" value="MutS_II"/>
    <property type="match status" value="1"/>
</dbReference>
<dbReference type="InterPro" id="IPR007860">
    <property type="entry name" value="DNA_mmatch_repair_MutS_con_dom"/>
</dbReference>
<dbReference type="SMART" id="SM00533">
    <property type="entry name" value="MUTSd"/>
    <property type="match status" value="1"/>
</dbReference>
<evidence type="ECO:0000256" key="4">
    <source>
        <dbReference type="ARBA" id="ARBA00022763"/>
    </source>
</evidence>
<dbReference type="InterPro" id="IPR007861">
    <property type="entry name" value="DNA_mismatch_repair_MutS_clamp"/>
</dbReference>
<dbReference type="PANTHER" id="PTHR11361">
    <property type="entry name" value="DNA MISMATCH REPAIR PROTEIN MUTS FAMILY MEMBER"/>
    <property type="match status" value="1"/>
</dbReference>
<keyword evidence="4 9" id="KW-0227">DNA damage</keyword>
<evidence type="ECO:0000256" key="8">
    <source>
        <dbReference type="ARBA" id="ARBA00023242"/>
    </source>
</evidence>
<dbReference type="AlphaFoldDB" id="A0A7R9F3V7"/>
<keyword evidence="8" id="KW-0539">Nucleus</keyword>
<dbReference type="Gene3D" id="3.40.1170.10">
    <property type="entry name" value="DNA repair protein MutS, domain I"/>
    <property type="match status" value="1"/>
</dbReference>
<evidence type="ECO:0000256" key="5">
    <source>
        <dbReference type="ARBA" id="ARBA00022840"/>
    </source>
</evidence>
<dbReference type="Gene3D" id="3.30.420.110">
    <property type="entry name" value="MutS, connector domain"/>
    <property type="match status" value="1"/>
</dbReference>
<keyword evidence="6 9" id="KW-0238">DNA-binding</keyword>
<dbReference type="Gene3D" id="3.40.50.300">
    <property type="entry name" value="P-loop containing nucleotide triphosphate hydrolases"/>
    <property type="match status" value="1"/>
</dbReference>
<dbReference type="InterPro" id="IPR045076">
    <property type="entry name" value="MutS"/>
</dbReference>
<protein>
    <recommendedName>
        <fullName evidence="10">DNA mismatch repair proteins mutS family domain-containing protein</fullName>
    </recommendedName>
</protein>
<dbReference type="PANTHER" id="PTHR11361:SF35">
    <property type="entry name" value="DNA MISMATCH REPAIR PROTEIN MSH2"/>
    <property type="match status" value="1"/>
</dbReference>
<dbReference type="GO" id="GO:0006312">
    <property type="term" value="P:mitotic recombination"/>
    <property type="evidence" value="ECO:0007669"/>
    <property type="project" value="TreeGrafter"/>
</dbReference>
<name>A0A7R9F3V7_9NEOP</name>
<dbReference type="GO" id="GO:0032301">
    <property type="term" value="C:MutSalpha complex"/>
    <property type="evidence" value="ECO:0007669"/>
    <property type="project" value="TreeGrafter"/>
</dbReference>
<keyword evidence="5" id="KW-0067">ATP-binding</keyword>
<dbReference type="SUPFAM" id="SSF48334">
    <property type="entry name" value="DNA repair protein MutS, domain III"/>
    <property type="match status" value="1"/>
</dbReference>
<dbReference type="FunFam" id="3.40.1170.10:FF:000003">
    <property type="entry name" value="DNA mismatch repair protein"/>
    <property type="match status" value="1"/>
</dbReference>
<dbReference type="FunFam" id="3.30.420.110:FF:000002">
    <property type="entry name" value="DNA mismatch repair protein"/>
    <property type="match status" value="1"/>
</dbReference>
<evidence type="ECO:0000256" key="7">
    <source>
        <dbReference type="ARBA" id="ARBA00023204"/>
    </source>
</evidence>
<evidence type="ECO:0000256" key="2">
    <source>
        <dbReference type="ARBA" id="ARBA00006271"/>
    </source>
</evidence>
<evidence type="ECO:0000256" key="9">
    <source>
        <dbReference type="RuleBase" id="RU003756"/>
    </source>
</evidence>
<dbReference type="SUPFAM" id="SSF53150">
    <property type="entry name" value="DNA repair protein MutS, domain II"/>
    <property type="match status" value="1"/>
</dbReference>
<dbReference type="SUPFAM" id="SSF52540">
    <property type="entry name" value="P-loop containing nucleoside triphosphate hydrolases"/>
    <property type="match status" value="1"/>
</dbReference>
<dbReference type="InterPro" id="IPR027417">
    <property type="entry name" value="P-loop_NTPase"/>
</dbReference>
<dbReference type="FunFam" id="3.40.50.300:FF:005021">
    <property type="entry name" value="Predicted protein"/>
    <property type="match status" value="1"/>
</dbReference>
<dbReference type="GO" id="GO:0005524">
    <property type="term" value="F:ATP binding"/>
    <property type="evidence" value="ECO:0007669"/>
    <property type="project" value="UniProtKB-KW"/>
</dbReference>
<keyword evidence="3 9" id="KW-0547">Nucleotide-binding</keyword>
<dbReference type="InterPro" id="IPR036187">
    <property type="entry name" value="DNA_mismatch_repair_MutS_sf"/>
</dbReference>
<dbReference type="InterPro" id="IPR036678">
    <property type="entry name" value="MutS_con_dom_sf"/>
</dbReference>
<comment type="function">
    <text evidence="9">Component of the post-replicative DNA mismatch repair system (MMR).</text>
</comment>
<dbReference type="InterPro" id="IPR007695">
    <property type="entry name" value="DNA_mismatch_repair_MutS-lik_N"/>
</dbReference>
<dbReference type="SMART" id="SM00534">
    <property type="entry name" value="MUTSac"/>
    <property type="match status" value="1"/>
</dbReference>
<comment type="similarity">
    <text evidence="2 9">Belongs to the DNA mismatch repair MutS family.</text>
</comment>
<dbReference type="GO" id="GO:0140664">
    <property type="term" value="F:ATP-dependent DNA damage sensor activity"/>
    <property type="evidence" value="ECO:0007669"/>
    <property type="project" value="InterPro"/>
</dbReference>
<dbReference type="InterPro" id="IPR016151">
    <property type="entry name" value="DNA_mismatch_repair_MutS_N"/>
</dbReference>
<dbReference type="Gene3D" id="1.10.1420.10">
    <property type="match status" value="2"/>
</dbReference>
<dbReference type="InterPro" id="IPR011184">
    <property type="entry name" value="DNA_mismatch_repair_Msh2"/>
</dbReference>
<dbReference type="InterPro" id="IPR000432">
    <property type="entry name" value="DNA_mismatch_repair_MutS_C"/>
</dbReference>
<keyword evidence="7 9" id="KW-0234">DNA repair</keyword>
<dbReference type="Pfam" id="PF01624">
    <property type="entry name" value="MutS_I"/>
    <property type="match status" value="1"/>
</dbReference>
<dbReference type="Pfam" id="PF00488">
    <property type="entry name" value="MutS_V"/>
    <property type="match status" value="1"/>
</dbReference>
<dbReference type="EMBL" id="OD568025">
    <property type="protein sequence ID" value="CAD7446460.1"/>
    <property type="molecule type" value="Genomic_DNA"/>
</dbReference>
<gene>
    <name evidence="11" type="ORF">TBIB3V08_LOCUS8790</name>
</gene>
<sequence>MLQKPSTTVRLFNRGDYYTAHGSDALFAAKEVFKSTGVVKMIGAEGKQIQSLVLNKLSFESFVRNLLLVKQYRVEIYVNKGTSKYNDWVVEYKGSPGNLTQFEDLLFSIDVVLSSSVIAVKIGRDTKNKQYCLTLSFSTITIPPTTTHVAGTSCSTATHVVGTSFCSTVTNVAGTSFRSTVTNVAGTSFRSTVTNVAGTSFCSTVTNVARTSFCSTVTNIAGTSFCSTVTNVAGTSFCSTVVGVGFVDVSERRLCVCEFLDDDHFSNLEALVVQVGPKECLLPGTNGSQDYVTVKKVVERSGVLVTPRKKTEFSTDGLAQDLNRLVAFKKGQQENAMAMPETNLTTAVCALNAIIKFLELTTDSSNFNQFSLSTMNWSQYVHLDSAAVKALSLIPPPGVTATQAHHSVIGLMDRYRLLAQWMKQPLRDLNTIVERQEIVGALMDDLEARQALTQEHLRRIPDIQALARRLLKKKVTMQDLYRIYQVVKRLPQLVKCLDTPGQSVTLINVLVDPLKELLSDMFKFQEMIESTIDMDLVDRGEFLVKPDFDDDLQEMRNSMNSIEEQIKKLLSRVASDLNLEAGKTLKLESNNQLGYFFRVTLKEEKVLRDNKKYQTLDTNKSGVRFRNSALADLNSDYQHHKEQYSEQQKAIVAEIIGIAAGYVSTLHYLNDVLARLDVLTSFAEVAATAPKPYVRPTVKSDGSRVMRLKGVRHACLEVQDGVSFIANDAEFREDEQTFHIITGPNMGGKSTYIRSVGIVALLAQVGSFVPCDEAEMTLVDAILARVGADDCQVKGMSTFMMEMVETSAILRKATCHSLVIIDELGRGTSTYEGCGLAWAIAEYLAKEVKAFCLFATHFHELATLADDVPSVVNKHVSALIVNNTLTLLYRVRPGMCDQSYGIYVAKMAKFPASVIQMAQEKQSELEHYKNFDFDGTAEERKKIIEDVVTMGDVNPCRYMAATASPPSTMIAVGHTLKVRVIEMPGYRDARSRLAWWRSRPIGSSDALAVRADVTGRAVAALASSNQGSGRRTNSHASLVGPQLVKVVPGVLQRSVVAVQVRPQLVEVVPWPVPVVLQRSVVAVQDGEQIIAEFLSACKDLKDIHSDTELNVRLKELQCQLKASSNLYVRALLASLSS</sequence>
<feature type="domain" description="DNA mismatch repair proteins mutS family" evidence="10">
    <location>
        <begin position="817"/>
        <end position="833"/>
    </location>
</feature>
<comment type="subcellular location">
    <subcellularLocation>
        <location evidence="1">Nucleus</location>
    </subcellularLocation>
</comment>
<dbReference type="Pfam" id="PF05190">
    <property type="entry name" value="MutS_IV"/>
    <property type="match status" value="1"/>
</dbReference>
<evidence type="ECO:0000256" key="6">
    <source>
        <dbReference type="ARBA" id="ARBA00023125"/>
    </source>
</evidence>
<dbReference type="GO" id="GO:0006298">
    <property type="term" value="P:mismatch repair"/>
    <property type="evidence" value="ECO:0007669"/>
    <property type="project" value="InterPro"/>
</dbReference>
<evidence type="ECO:0000259" key="10">
    <source>
        <dbReference type="PROSITE" id="PS00486"/>
    </source>
</evidence>
<dbReference type="InterPro" id="IPR007696">
    <property type="entry name" value="DNA_mismatch_repair_MutS_core"/>
</dbReference>
<reference evidence="11" key="1">
    <citation type="submission" date="2020-11" db="EMBL/GenBank/DDBJ databases">
        <authorList>
            <person name="Tran Van P."/>
        </authorList>
    </citation>
    <scope>NUCLEOTIDE SEQUENCE</scope>
</reference>
<dbReference type="PROSITE" id="PS00486">
    <property type="entry name" value="DNA_MISMATCH_REPAIR_2"/>
    <property type="match status" value="1"/>
</dbReference>
<evidence type="ECO:0000256" key="3">
    <source>
        <dbReference type="ARBA" id="ARBA00022741"/>
    </source>
</evidence>
<evidence type="ECO:0000313" key="11">
    <source>
        <dbReference type="EMBL" id="CAD7446460.1"/>
    </source>
</evidence>
<proteinExistence type="inferred from homology"/>
<dbReference type="GO" id="GO:0030983">
    <property type="term" value="F:mismatched DNA binding"/>
    <property type="evidence" value="ECO:0007669"/>
    <property type="project" value="InterPro"/>
</dbReference>
<organism evidence="11">
    <name type="scientific">Timema bartmani</name>
    <dbReference type="NCBI Taxonomy" id="61472"/>
    <lineage>
        <taxon>Eukaryota</taxon>
        <taxon>Metazoa</taxon>
        <taxon>Ecdysozoa</taxon>
        <taxon>Arthropoda</taxon>
        <taxon>Hexapoda</taxon>
        <taxon>Insecta</taxon>
        <taxon>Pterygota</taxon>
        <taxon>Neoptera</taxon>
        <taxon>Polyneoptera</taxon>
        <taxon>Phasmatodea</taxon>
        <taxon>Timematodea</taxon>
        <taxon>Timematoidea</taxon>
        <taxon>Timematidae</taxon>
        <taxon>Timema</taxon>
    </lineage>
</organism>
<dbReference type="Pfam" id="PF05192">
    <property type="entry name" value="MutS_III"/>
    <property type="match status" value="1"/>
</dbReference>
<accession>A0A7R9F3V7</accession>
<evidence type="ECO:0000256" key="1">
    <source>
        <dbReference type="ARBA" id="ARBA00004123"/>
    </source>
</evidence>